<sequence length="133" mass="15251">MFHRYSRRDIDSCAFNLVSENKVFNWSLPTTSLELAPFSIVWNLIQKYRQYIESEVGCHYDDEWKCPSKCSRSCFPMTSHEAPFNNFELRSSSGTGEDSSRTEVSGLDLLDIDFPGHLLEEHVGGGSRVHQLK</sequence>
<name>A0ABQ9Y3Q0_9EUKA</name>
<protein>
    <submittedName>
        <fullName evidence="1">Uncharacterized protein</fullName>
    </submittedName>
</protein>
<accession>A0ABQ9Y3Q0</accession>
<comment type="caution">
    <text evidence="1">The sequence shown here is derived from an EMBL/GenBank/DDBJ whole genome shotgun (WGS) entry which is preliminary data.</text>
</comment>
<keyword evidence="2" id="KW-1185">Reference proteome</keyword>
<evidence type="ECO:0000313" key="1">
    <source>
        <dbReference type="EMBL" id="KAK2958382.1"/>
    </source>
</evidence>
<organism evidence="1 2">
    <name type="scientific">Blattamonas nauphoetae</name>
    <dbReference type="NCBI Taxonomy" id="2049346"/>
    <lineage>
        <taxon>Eukaryota</taxon>
        <taxon>Metamonada</taxon>
        <taxon>Preaxostyla</taxon>
        <taxon>Oxymonadida</taxon>
        <taxon>Blattamonas</taxon>
    </lineage>
</organism>
<evidence type="ECO:0000313" key="2">
    <source>
        <dbReference type="Proteomes" id="UP001281761"/>
    </source>
</evidence>
<dbReference type="EMBL" id="JARBJD010000038">
    <property type="protein sequence ID" value="KAK2958382.1"/>
    <property type="molecule type" value="Genomic_DNA"/>
</dbReference>
<dbReference type="Proteomes" id="UP001281761">
    <property type="component" value="Unassembled WGS sequence"/>
</dbReference>
<proteinExistence type="predicted"/>
<gene>
    <name evidence="1" type="ORF">BLNAU_6652</name>
</gene>
<reference evidence="1 2" key="1">
    <citation type="journal article" date="2022" name="bioRxiv">
        <title>Genomics of Preaxostyla Flagellates Illuminates Evolutionary Transitions and the Path Towards Mitochondrial Loss.</title>
        <authorList>
            <person name="Novak L.V.F."/>
            <person name="Treitli S.C."/>
            <person name="Pyrih J."/>
            <person name="Halakuc P."/>
            <person name="Pipaliya S.V."/>
            <person name="Vacek V."/>
            <person name="Brzon O."/>
            <person name="Soukal P."/>
            <person name="Eme L."/>
            <person name="Dacks J.B."/>
            <person name="Karnkowska A."/>
            <person name="Elias M."/>
            <person name="Hampl V."/>
        </authorList>
    </citation>
    <scope>NUCLEOTIDE SEQUENCE [LARGE SCALE GENOMIC DNA]</scope>
    <source>
        <strain evidence="1">NAU3</strain>
        <tissue evidence="1">Gut</tissue>
    </source>
</reference>